<evidence type="ECO:0000256" key="1">
    <source>
        <dbReference type="SAM" id="MobiDB-lite"/>
    </source>
</evidence>
<accession>A0A9D4BCX8</accession>
<dbReference type="EMBL" id="JAIWYP010000016">
    <property type="protein sequence ID" value="KAH3697986.1"/>
    <property type="molecule type" value="Genomic_DNA"/>
</dbReference>
<feature type="compositionally biased region" description="Basic and acidic residues" evidence="1">
    <location>
        <begin position="1"/>
        <end position="18"/>
    </location>
</feature>
<protein>
    <submittedName>
        <fullName evidence="2">Uncharacterized protein</fullName>
    </submittedName>
</protein>
<proteinExistence type="predicted"/>
<gene>
    <name evidence="2" type="ORF">DPMN_085499</name>
</gene>
<dbReference type="Proteomes" id="UP000828390">
    <property type="component" value="Unassembled WGS sequence"/>
</dbReference>
<evidence type="ECO:0000313" key="3">
    <source>
        <dbReference type="Proteomes" id="UP000828390"/>
    </source>
</evidence>
<evidence type="ECO:0000313" key="2">
    <source>
        <dbReference type="EMBL" id="KAH3697986.1"/>
    </source>
</evidence>
<reference evidence="2" key="1">
    <citation type="journal article" date="2019" name="bioRxiv">
        <title>The Genome of the Zebra Mussel, Dreissena polymorpha: A Resource for Invasive Species Research.</title>
        <authorList>
            <person name="McCartney M.A."/>
            <person name="Auch B."/>
            <person name="Kono T."/>
            <person name="Mallez S."/>
            <person name="Zhang Y."/>
            <person name="Obille A."/>
            <person name="Becker A."/>
            <person name="Abrahante J.E."/>
            <person name="Garbe J."/>
            <person name="Badalamenti J.P."/>
            <person name="Herman A."/>
            <person name="Mangelson H."/>
            <person name="Liachko I."/>
            <person name="Sullivan S."/>
            <person name="Sone E.D."/>
            <person name="Koren S."/>
            <person name="Silverstein K.A.T."/>
            <person name="Beckman K.B."/>
            <person name="Gohl D.M."/>
        </authorList>
    </citation>
    <scope>NUCLEOTIDE SEQUENCE</scope>
    <source>
        <strain evidence="2">Duluth1</strain>
        <tissue evidence="2">Whole animal</tissue>
    </source>
</reference>
<feature type="region of interest" description="Disordered" evidence="1">
    <location>
        <begin position="1"/>
        <end position="20"/>
    </location>
</feature>
<name>A0A9D4BCX8_DREPO</name>
<organism evidence="2 3">
    <name type="scientific">Dreissena polymorpha</name>
    <name type="common">Zebra mussel</name>
    <name type="synonym">Mytilus polymorpha</name>
    <dbReference type="NCBI Taxonomy" id="45954"/>
    <lineage>
        <taxon>Eukaryota</taxon>
        <taxon>Metazoa</taxon>
        <taxon>Spiralia</taxon>
        <taxon>Lophotrochozoa</taxon>
        <taxon>Mollusca</taxon>
        <taxon>Bivalvia</taxon>
        <taxon>Autobranchia</taxon>
        <taxon>Heteroconchia</taxon>
        <taxon>Euheterodonta</taxon>
        <taxon>Imparidentia</taxon>
        <taxon>Neoheterodontei</taxon>
        <taxon>Myida</taxon>
        <taxon>Dreissenoidea</taxon>
        <taxon>Dreissenidae</taxon>
        <taxon>Dreissena</taxon>
    </lineage>
</organism>
<dbReference type="AlphaFoldDB" id="A0A9D4BCX8"/>
<sequence length="127" mass="14374">MILKSDNERHGYGPDKLAHPPAARIRQSNKQFYPSENRVKDLLWNKPKFQIIRSYLAMCEALCTIFCKGIAATLDSPFPSAPRSYTCKVPFSVRPYRMLRVLSTCICTRGSTKHGGGSTRSDKHLKI</sequence>
<keyword evidence="3" id="KW-1185">Reference proteome</keyword>
<comment type="caution">
    <text evidence="2">The sequence shown here is derived from an EMBL/GenBank/DDBJ whole genome shotgun (WGS) entry which is preliminary data.</text>
</comment>
<reference evidence="2" key="2">
    <citation type="submission" date="2020-11" db="EMBL/GenBank/DDBJ databases">
        <authorList>
            <person name="McCartney M.A."/>
            <person name="Auch B."/>
            <person name="Kono T."/>
            <person name="Mallez S."/>
            <person name="Becker A."/>
            <person name="Gohl D.M."/>
            <person name="Silverstein K.A.T."/>
            <person name="Koren S."/>
            <person name="Bechman K.B."/>
            <person name="Herman A."/>
            <person name="Abrahante J.E."/>
            <person name="Garbe J."/>
        </authorList>
    </citation>
    <scope>NUCLEOTIDE SEQUENCE</scope>
    <source>
        <strain evidence="2">Duluth1</strain>
        <tissue evidence="2">Whole animal</tissue>
    </source>
</reference>